<dbReference type="PROSITE" id="PS50405">
    <property type="entry name" value="GST_CTER"/>
    <property type="match status" value="1"/>
</dbReference>
<evidence type="ECO:0000256" key="3">
    <source>
        <dbReference type="ARBA" id="ARBA00022679"/>
    </source>
</evidence>
<evidence type="ECO:0000313" key="8">
    <source>
        <dbReference type="EMBL" id="RYR59696.1"/>
    </source>
</evidence>
<dbReference type="OrthoDB" id="4951845at2759"/>
<dbReference type="EC" id="2.5.1.18" evidence="1"/>
<dbReference type="Pfam" id="PF00043">
    <property type="entry name" value="GST_C"/>
    <property type="match status" value="1"/>
</dbReference>
<dbReference type="FunFam" id="3.40.30.10:FF:000044">
    <property type="entry name" value="Glutathione S-transferase GSTU6"/>
    <property type="match status" value="1"/>
</dbReference>
<evidence type="ECO:0000259" key="6">
    <source>
        <dbReference type="PROSITE" id="PS50404"/>
    </source>
</evidence>
<comment type="catalytic activity">
    <reaction evidence="5">
        <text>RX + glutathione = an S-substituted glutathione + a halide anion + H(+)</text>
        <dbReference type="Rhea" id="RHEA:16437"/>
        <dbReference type="ChEBI" id="CHEBI:15378"/>
        <dbReference type="ChEBI" id="CHEBI:16042"/>
        <dbReference type="ChEBI" id="CHEBI:17792"/>
        <dbReference type="ChEBI" id="CHEBI:57925"/>
        <dbReference type="ChEBI" id="CHEBI:90779"/>
        <dbReference type="EC" id="2.5.1.18"/>
    </reaction>
</comment>
<keyword evidence="3" id="KW-0808">Transferase</keyword>
<dbReference type="Gramene" id="arahy.Tifrunner.gnm2.ann2.Ah05g133900.1">
    <property type="protein sequence ID" value="arahy.Tifrunner.gnm2.ann2.Ah05g133900.1-CDS"/>
    <property type="gene ID" value="arahy.Tifrunner.gnm2.ann2.Ah05g133900"/>
</dbReference>
<dbReference type="PANTHER" id="PTHR11260">
    <property type="entry name" value="GLUTATHIONE S-TRANSFERASE, GST, SUPERFAMILY, GST DOMAIN CONTAINING"/>
    <property type="match status" value="1"/>
</dbReference>
<dbReference type="InterPro" id="IPR036282">
    <property type="entry name" value="Glutathione-S-Trfase_C_sf"/>
</dbReference>
<dbReference type="SUPFAM" id="SSF47616">
    <property type="entry name" value="GST C-terminal domain-like"/>
    <property type="match status" value="1"/>
</dbReference>
<dbReference type="CDD" id="cd03185">
    <property type="entry name" value="GST_C_Tau"/>
    <property type="match status" value="1"/>
</dbReference>
<dbReference type="GO" id="GO:0006749">
    <property type="term" value="P:glutathione metabolic process"/>
    <property type="evidence" value="ECO:0007669"/>
    <property type="project" value="InterPro"/>
</dbReference>
<dbReference type="InterPro" id="IPR040079">
    <property type="entry name" value="Glutathione_S-Trfase"/>
</dbReference>
<keyword evidence="9" id="KW-1185">Reference proteome</keyword>
<dbReference type="InterPro" id="IPR004045">
    <property type="entry name" value="Glutathione_S-Trfase_N"/>
</dbReference>
<dbReference type="PANTHER" id="PTHR11260:SF779">
    <property type="entry name" value="GLUTATHIONE TRANSFERASE"/>
    <property type="match status" value="1"/>
</dbReference>
<dbReference type="Gene3D" id="3.40.30.10">
    <property type="entry name" value="Glutaredoxin"/>
    <property type="match status" value="1"/>
</dbReference>
<dbReference type="InterPro" id="IPR036249">
    <property type="entry name" value="Thioredoxin-like_sf"/>
</dbReference>
<dbReference type="Gene3D" id="1.20.1050.10">
    <property type="match status" value="1"/>
</dbReference>
<sequence>MMAAKRSDLKLLGGWFSPFVTRVKIALNIKGLEYENIEEDLNSKSDLLLRSNPVHKKIPVLIHGDKPICESSIILQYIDEVWSNAPSILPQDAYDRAIATFWVSYIDDKLFVCMWNILMAFEDEEERKPHFEQLEEEVLVTLEVAFNKCSEGKPFFGGNDVGFIDIALGSFLPFLYVLEKMNGKKVLTVDKFPELANWTKNFIANSVVIETLPEIDDKLVLFCKAFRRKWVTAKAAAK</sequence>
<gene>
    <name evidence="8" type="ORF">Ahy_A05g025626</name>
</gene>
<dbReference type="SFLD" id="SFLDG00358">
    <property type="entry name" value="Main_(cytGST)"/>
    <property type="match status" value="1"/>
</dbReference>
<reference evidence="8 9" key="1">
    <citation type="submission" date="2019-01" db="EMBL/GenBank/DDBJ databases">
        <title>Sequencing of cultivated peanut Arachis hypogaea provides insights into genome evolution and oil improvement.</title>
        <authorList>
            <person name="Chen X."/>
        </authorList>
    </citation>
    <scope>NUCLEOTIDE SEQUENCE [LARGE SCALE GENOMIC DNA]</scope>
    <source>
        <strain evidence="9">cv. Fuhuasheng</strain>
        <tissue evidence="8">Leaves</tissue>
    </source>
</reference>
<dbReference type="InterPro" id="IPR045073">
    <property type="entry name" value="Omega/Tau-like"/>
</dbReference>
<proteinExistence type="inferred from homology"/>
<comment type="caution">
    <text evidence="8">The sequence shown here is derived from an EMBL/GenBank/DDBJ whole genome shotgun (WGS) entry which is preliminary data.</text>
</comment>
<feature type="domain" description="GST C-terminal" evidence="7">
    <location>
        <begin position="92"/>
        <end position="226"/>
    </location>
</feature>
<protein>
    <recommendedName>
        <fullName evidence="1">glutathione transferase</fullName>
        <ecNumber evidence="1">2.5.1.18</ecNumber>
    </recommendedName>
</protein>
<dbReference type="GO" id="GO:0005737">
    <property type="term" value="C:cytoplasm"/>
    <property type="evidence" value="ECO:0007669"/>
    <property type="project" value="TreeGrafter"/>
</dbReference>
<accession>A0A445D951</accession>
<dbReference type="FunFam" id="1.20.1050.10:FF:000016">
    <property type="entry name" value="Glutathione S-transferase U9"/>
    <property type="match status" value="1"/>
</dbReference>
<dbReference type="InterPro" id="IPR010987">
    <property type="entry name" value="Glutathione-S-Trfase_C-like"/>
</dbReference>
<evidence type="ECO:0000259" key="7">
    <source>
        <dbReference type="PROSITE" id="PS50405"/>
    </source>
</evidence>
<dbReference type="InterPro" id="IPR004046">
    <property type="entry name" value="GST_C"/>
</dbReference>
<evidence type="ECO:0000256" key="4">
    <source>
        <dbReference type="ARBA" id="ARBA00025743"/>
    </source>
</evidence>
<dbReference type="GO" id="GO:0009407">
    <property type="term" value="P:toxin catabolic process"/>
    <property type="evidence" value="ECO:0007669"/>
    <property type="project" value="UniProtKB-ARBA"/>
</dbReference>
<keyword evidence="2" id="KW-0216">Detoxification</keyword>
<name>A0A445D951_ARAHY</name>
<dbReference type="EMBL" id="SDMP01000005">
    <property type="protein sequence ID" value="RYR59696.1"/>
    <property type="molecule type" value="Genomic_DNA"/>
</dbReference>
<dbReference type="PROSITE" id="PS50404">
    <property type="entry name" value="GST_NTER"/>
    <property type="match status" value="1"/>
</dbReference>
<dbReference type="SMR" id="A0A445D951"/>
<dbReference type="InterPro" id="IPR045074">
    <property type="entry name" value="GST_C_Tau"/>
</dbReference>
<dbReference type="CDD" id="cd03058">
    <property type="entry name" value="GST_N_Tau"/>
    <property type="match status" value="1"/>
</dbReference>
<dbReference type="STRING" id="3818.A0A445D951"/>
<evidence type="ECO:0000313" key="9">
    <source>
        <dbReference type="Proteomes" id="UP000289738"/>
    </source>
</evidence>
<dbReference type="SUPFAM" id="SSF52833">
    <property type="entry name" value="Thioredoxin-like"/>
    <property type="match status" value="1"/>
</dbReference>
<dbReference type="AlphaFoldDB" id="A0A445D951"/>
<dbReference type="Proteomes" id="UP000289738">
    <property type="component" value="Chromosome A05"/>
</dbReference>
<organism evidence="8 9">
    <name type="scientific">Arachis hypogaea</name>
    <name type="common">Peanut</name>
    <dbReference type="NCBI Taxonomy" id="3818"/>
    <lineage>
        <taxon>Eukaryota</taxon>
        <taxon>Viridiplantae</taxon>
        <taxon>Streptophyta</taxon>
        <taxon>Embryophyta</taxon>
        <taxon>Tracheophyta</taxon>
        <taxon>Spermatophyta</taxon>
        <taxon>Magnoliopsida</taxon>
        <taxon>eudicotyledons</taxon>
        <taxon>Gunneridae</taxon>
        <taxon>Pentapetalae</taxon>
        <taxon>rosids</taxon>
        <taxon>fabids</taxon>
        <taxon>Fabales</taxon>
        <taxon>Fabaceae</taxon>
        <taxon>Papilionoideae</taxon>
        <taxon>50 kb inversion clade</taxon>
        <taxon>dalbergioids sensu lato</taxon>
        <taxon>Dalbergieae</taxon>
        <taxon>Pterocarpus clade</taxon>
        <taxon>Arachis</taxon>
    </lineage>
</organism>
<evidence type="ECO:0000256" key="5">
    <source>
        <dbReference type="ARBA" id="ARBA00047960"/>
    </source>
</evidence>
<dbReference type="GO" id="GO:0004364">
    <property type="term" value="F:glutathione transferase activity"/>
    <property type="evidence" value="ECO:0007669"/>
    <property type="project" value="UniProtKB-EC"/>
</dbReference>
<evidence type="ECO:0000256" key="2">
    <source>
        <dbReference type="ARBA" id="ARBA00022575"/>
    </source>
</evidence>
<dbReference type="SFLD" id="SFLDG01152">
    <property type="entry name" value="Main.3:_Omega-_and_Tau-like"/>
    <property type="match status" value="1"/>
</dbReference>
<dbReference type="SFLD" id="SFLDS00019">
    <property type="entry name" value="Glutathione_Transferase_(cytos"/>
    <property type="match status" value="1"/>
</dbReference>
<dbReference type="Pfam" id="PF02798">
    <property type="entry name" value="GST_N"/>
    <property type="match status" value="1"/>
</dbReference>
<comment type="similarity">
    <text evidence="4">Belongs to the GST superfamily. Tau family.</text>
</comment>
<evidence type="ECO:0000256" key="1">
    <source>
        <dbReference type="ARBA" id="ARBA00012452"/>
    </source>
</evidence>
<feature type="domain" description="GST N-terminal" evidence="6">
    <location>
        <begin position="7"/>
        <end position="86"/>
    </location>
</feature>